<protein>
    <submittedName>
        <fullName evidence="2">Uncharacterized protein</fullName>
    </submittedName>
</protein>
<dbReference type="GO" id="GO:0030598">
    <property type="term" value="F:rRNA N-glycosylase activity"/>
    <property type="evidence" value="ECO:0007669"/>
    <property type="project" value="InterPro"/>
</dbReference>
<dbReference type="SUPFAM" id="SSF56371">
    <property type="entry name" value="Ribosome inactivating proteins (RIP)"/>
    <property type="match status" value="1"/>
</dbReference>
<name>A0A5J9U3W3_9POAL</name>
<evidence type="ECO:0000313" key="3">
    <source>
        <dbReference type="Proteomes" id="UP000324897"/>
    </source>
</evidence>
<dbReference type="EMBL" id="RWGY01000029">
    <property type="protein sequence ID" value="TVU18359.1"/>
    <property type="molecule type" value="Genomic_DNA"/>
</dbReference>
<feature type="region of interest" description="Disordered" evidence="1">
    <location>
        <begin position="1"/>
        <end position="25"/>
    </location>
</feature>
<organism evidence="2 3">
    <name type="scientific">Eragrostis curvula</name>
    <name type="common">weeping love grass</name>
    <dbReference type="NCBI Taxonomy" id="38414"/>
    <lineage>
        <taxon>Eukaryota</taxon>
        <taxon>Viridiplantae</taxon>
        <taxon>Streptophyta</taxon>
        <taxon>Embryophyta</taxon>
        <taxon>Tracheophyta</taxon>
        <taxon>Spermatophyta</taxon>
        <taxon>Magnoliopsida</taxon>
        <taxon>Liliopsida</taxon>
        <taxon>Poales</taxon>
        <taxon>Poaceae</taxon>
        <taxon>PACMAD clade</taxon>
        <taxon>Chloridoideae</taxon>
        <taxon>Eragrostideae</taxon>
        <taxon>Eragrostidinae</taxon>
        <taxon>Eragrostis</taxon>
    </lineage>
</organism>
<dbReference type="InterPro" id="IPR001574">
    <property type="entry name" value="Ribosome_inactivat_prot"/>
</dbReference>
<sequence length="279" mass="31548">MADADADQHALPPEPEQDPPHPAPNNRMFAGARVYRWQIDPALMAQSYLNLINWIIARLEERAAQDGLEATETHQFEGQEYTYRLTARSGFFIILVVPPVDYTDNGQDLALAFSFKDLYLLGFLDAGLWRLFDDADLNGTGDQPNGPAHTKIGFQGGYSGNVFTETMLSLTTLVQSYETLKDTGRRENREIRTALLVFIFVISEGLRFMEWKNHLHLLFQDGGRQEAPDSGGRIFSFLFQDWESISKRAQKGPANFGVENDQFHDFGILLRNLCVALRA</sequence>
<dbReference type="InterPro" id="IPR036041">
    <property type="entry name" value="Ribosome-inact_prot_sf"/>
</dbReference>
<reference evidence="2 3" key="1">
    <citation type="journal article" date="2019" name="Sci. Rep.">
        <title>A high-quality genome of Eragrostis curvula grass provides insights into Poaceae evolution and supports new strategies to enhance forage quality.</title>
        <authorList>
            <person name="Carballo J."/>
            <person name="Santos B.A.C.M."/>
            <person name="Zappacosta D."/>
            <person name="Garbus I."/>
            <person name="Selva J.P."/>
            <person name="Gallo C.A."/>
            <person name="Diaz A."/>
            <person name="Albertini E."/>
            <person name="Caccamo M."/>
            <person name="Echenique V."/>
        </authorList>
    </citation>
    <scope>NUCLEOTIDE SEQUENCE [LARGE SCALE GENOMIC DNA]</scope>
    <source>
        <strain evidence="3">cv. Victoria</strain>
        <tissue evidence="2">Leaf</tissue>
    </source>
</reference>
<dbReference type="Gene3D" id="3.40.420.10">
    <property type="entry name" value="Ricin (A subunit), domain 1"/>
    <property type="match status" value="1"/>
</dbReference>
<dbReference type="AlphaFoldDB" id="A0A5J9U3W3"/>
<comment type="caution">
    <text evidence="2">The sequence shown here is derived from an EMBL/GenBank/DDBJ whole genome shotgun (WGS) entry which is preliminary data.</text>
</comment>
<evidence type="ECO:0000256" key="1">
    <source>
        <dbReference type="SAM" id="MobiDB-lite"/>
    </source>
</evidence>
<dbReference type="OrthoDB" id="692516at2759"/>
<dbReference type="GO" id="GO:0017148">
    <property type="term" value="P:negative regulation of translation"/>
    <property type="evidence" value="ECO:0007669"/>
    <property type="project" value="InterPro"/>
</dbReference>
<proteinExistence type="predicted"/>
<gene>
    <name evidence="2" type="ORF">EJB05_34450</name>
</gene>
<dbReference type="Proteomes" id="UP000324897">
    <property type="component" value="Chromosome 7"/>
</dbReference>
<dbReference type="Pfam" id="PF00161">
    <property type="entry name" value="RIP"/>
    <property type="match status" value="1"/>
</dbReference>
<evidence type="ECO:0000313" key="2">
    <source>
        <dbReference type="EMBL" id="TVU18359.1"/>
    </source>
</evidence>
<keyword evidence="3" id="KW-1185">Reference proteome</keyword>
<feature type="non-terminal residue" evidence="2">
    <location>
        <position position="1"/>
    </location>
</feature>
<dbReference type="Gramene" id="TVU18359">
    <property type="protein sequence ID" value="TVU18359"/>
    <property type="gene ID" value="EJB05_34450"/>
</dbReference>
<accession>A0A5J9U3W3</accession>
<dbReference type="InterPro" id="IPR016138">
    <property type="entry name" value="Ribosome_inactivat_prot_sub1"/>
</dbReference>